<dbReference type="CDD" id="cd13959">
    <property type="entry name" value="PT_UbiA_COQ2"/>
    <property type="match status" value="1"/>
</dbReference>
<dbReference type="UniPathway" id="UPA00232"/>
<dbReference type="PANTHER" id="PTHR11048:SF28">
    <property type="entry name" value="4-HYDROXYBENZOATE POLYPRENYLTRANSFERASE, MITOCHONDRIAL"/>
    <property type="match status" value="1"/>
</dbReference>
<sequence>MTAVTARLWEYAQLMRLHRPIGTLLLLWPTLWALWFAAGGGPDIKLLLVFSVGVLLMRSAGCVINDYLDRDFDSHVARTRTRPIAAGRVLPREALILFASLCIVAFGLVLTLNWYAVALSFIAVFLAVSYPLFKRWTHLPQVYLGVTFGWGIPMAFAAQTNSLPSLAWLLLAANISWVLAYDTAYAMADRADDLKIGVKSTAILFGAYDRLLIGLFHAGALALLALAGSTTGRGMLYYAGLAIVGGIAVQQQFAIRRRDPQACFRVFLENNRFGAVVFLGLALDCYFNG</sequence>
<dbReference type="FunFam" id="1.10.357.140:FF:000002">
    <property type="entry name" value="4-hydroxybenzoate octaprenyltransferase"/>
    <property type="match status" value="1"/>
</dbReference>
<dbReference type="GO" id="GO:0008412">
    <property type="term" value="F:4-hydroxybenzoate polyprenyltransferase activity"/>
    <property type="evidence" value="ECO:0007669"/>
    <property type="project" value="UniProtKB-UniRule"/>
</dbReference>
<feature type="transmembrane region" description="Helical" evidence="12">
    <location>
        <begin position="166"/>
        <end position="187"/>
    </location>
</feature>
<evidence type="ECO:0000256" key="4">
    <source>
        <dbReference type="ARBA" id="ARBA00022475"/>
    </source>
</evidence>
<comment type="caution">
    <text evidence="14">The sequence shown here is derived from an EMBL/GenBank/DDBJ whole genome shotgun (WGS) entry which is preliminary data.</text>
</comment>
<keyword evidence="9 12" id="KW-0460">Magnesium</keyword>
<evidence type="ECO:0000313" key="14">
    <source>
        <dbReference type="EMBL" id="OGI63309.1"/>
    </source>
</evidence>
<dbReference type="EMBL" id="MFSP01000157">
    <property type="protein sequence ID" value="OGI63309.1"/>
    <property type="molecule type" value="Genomic_DNA"/>
</dbReference>
<dbReference type="InterPro" id="IPR030470">
    <property type="entry name" value="UbiA_prenylTrfase_CS"/>
</dbReference>
<comment type="pathway">
    <text evidence="12">Cofactor biosynthesis; ubiquinone biosynthesis.</text>
</comment>
<dbReference type="NCBIfam" id="TIGR01474">
    <property type="entry name" value="ubiA_proteo"/>
    <property type="match status" value="1"/>
</dbReference>
<comment type="function">
    <text evidence="12">Catalyzes the prenylation of para-hydroxybenzoate (PHB) with an all-trans polyprenyl group. Mediates the second step in the final reaction sequence of ubiquinone-8 (UQ-8) biosynthesis, which is the condensation of the polyisoprenoid side chain with PHB, generating the first membrane-bound Q intermediate 3-octaprenyl-4-hydroxybenzoate.</text>
</comment>
<dbReference type="InterPro" id="IPR044878">
    <property type="entry name" value="UbiA_sf"/>
</dbReference>
<dbReference type="FunFam" id="1.20.120.1780:FF:000001">
    <property type="entry name" value="4-hydroxybenzoate octaprenyltransferase"/>
    <property type="match status" value="1"/>
</dbReference>
<evidence type="ECO:0000256" key="6">
    <source>
        <dbReference type="ARBA" id="ARBA00022679"/>
    </source>
</evidence>
<evidence type="ECO:0000256" key="8">
    <source>
        <dbReference type="ARBA" id="ARBA00022692"/>
    </source>
</evidence>
<dbReference type="Pfam" id="PF01040">
    <property type="entry name" value="UbiA"/>
    <property type="match status" value="1"/>
</dbReference>
<dbReference type="PROSITE" id="PS00943">
    <property type="entry name" value="UBIA"/>
    <property type="match status" value="1"/>
</dbReference>
<evidence type="ECO:0000256" key="13">
    <source>
        <dbReference type="NCBIfam" id="TIGR01474"/>
    </source>
</evidence>
<protein>
    <recommendedName>
        <fullName evidence="12 13">4-hydroxybenzoate octaprenyltransferase</fullName>
        <ecNumber evidence="12 13">2.5.1.39</ecNumber>
    </recommendedName>
    <alternativeName>
        <fullName evidence="12">4-HB polyprenyltransferase</fullName>
    </alternativeName>
</protein>
<feature type="transmembrane region" description="Helical" evidence="12">
    <location>
        <begin position="44"/>
        <end position="68"/>
    </location>
</feature>
<accession>A0A1F6V181</accession>
<evidence type="ECO:0000256" key="2">
    <source>
        <dbReference type="ARBA" id="ARBA00004141"/>
    </source>
</evidence>
<feature type="transmembrane region" description="Helical" evidence="12">
    <location>
        <begin position="235"/>
        <end position="255"/>
    </location>
</feature>
<dbReference type="Proteomes" id="UP000179076">
    <property type="component" value="Unassembled WGS sequence"/>
</dbReference>
<dbReference type="Gene3D" id="1.10.357.140">
    <property type="entry name" value="UbiA prenyltransferase"/>
    <property type="match status" value="1"/>
</dbReference>
<keyword evidence="7 12" id="KW-0831">Ubiquinone biosynthesis</keyword>
<comment type="similarity">
    <text evidence="3 12">Belongs to the UbiA prenyltransferase family.</text>
</comment>
<keyword evidence="8 12" id="KW-0812">Transmembrane</keyword>
<keyword evidence="11 12" id="KW-0472">Membrane</keyword>
<feature type="transmembrane region" description="Helical" evidence="12">
    <location>
        <begin position="208"/>
        <end position="229"/>
    </location>
</feature>
<dbReference type="EC" id="2.5.1.39" evidence="12 13"/>
<dbReference type="InterPro" id="IPR006370">
    <property type="entry name" value="HB_polyprenyltransferase-like"/>
</dbReference>
<evidence type="ECO:0000256" key="12">
    <source>
        <dbReference type="HAMAP-Rule" id="MF_01635"/>
    </source>
</evidence>
<evidence type="ECO:0000313" key="15">
    <source>
        <dbReference type="Proteomes" id="UP000179076"/>
    </source>
</evidence>
<dbReference type="AlphaFoldDB" id="A0A1F6V181"/>
<name>A0A1F6V181_9PROT</name>
<keyword evidence="5 12" id="KW-0997">Cell inner membrane</keyword>
<keyword evidence="4 12" id="KW-1003">Cell membrane</keyword>
<comment type="catalytic activity">
    <reaction evidence="12">
        <text>all-trans-octaprenyl diphosphate + 4-hydroxybenzoate = 4-hydroxy-3-(all-trans-octaprenyl)benzoate + diphosphate</text>
        <dbReference type="Rhea" id="RHEA:27782"/>
        <dbReference type="ChEBI" id="CHEBI:1617"/>
        <dbReference type="ChEBI" id="CHEBI:17879"/>
        <dbReference type="ChEBI" id="CHEBI:33019"/>
        <dbReference type="ChEBI" id="CHEBI:57711"/>
        <dbReference type="EC" id="2.5.1.39"/>
    </reaction>
</comment>
<evidence type="ECO:0000256" key="11">
    <source>
        <dbReference type="ARBA" id="ARBA00023136"/>
    </source>
</evidence>
<feature type="transmembrane region" description="Helical" evidence="12">
    <location>
        <begin position="114"/>
        <end position="133"/>
    </location>
</feature>
<organism evidence="14 15">
    <name type="scientific">Candidatus Muproteobacteria bacterium RBG_16_60_9</name>
    <dbReference type="NCBI Taxonomy" id="1817755"/>
    <lineage>
        <taxon>Bacteria</taxon>
        <taxon>Pseudomonadati</taxon>
        <taxon>Pseudomonadota</taxon>
        <taxon>Candidatus Muproteobacteria</taxon>
    </lineage>
</organism>
<comment type="cofactor">
    <cofactor evidence="1 12">
        <name>Mg(2+)</name>
        <dbReference type="ChEBI" id="CHEBI:18420"/>
    </cofactor>
</comment>
<comment type="subcellular location">
    <subcellularLocation>
        <location evidence="12">Cell inner membrane</location>
        <topology evidence="12">Multi-pass membrane protein</topology>
    </subcellularLocation>
    <subcellularLocation>
        <location evidence="2">Membrane</location>
        <topology evidence="2">Multi-pass membrane protein</topology>
    </subcellularLocation>
</comment>
<feature type="transmembrane region" description="Helical" evidence="12">
    <location>
        <begin position="142"/>
        <end position="160"/>
    </location>
</feature>
<evidence type="ECO:0000256" key="7">
    <source>
        <dbReference type="ARBA" id="ARBA00022688"/>
    </source>
</evidence>
<dbReference type="GO" id="GO:0005886">
    <property type="term" value="C:plasma membrane"/>
    <property type="evidence" value="ECO:0007669"/>
    <property type="project" value="UniProtKB-SubCell"/>
</dbReference>
<evidence type="ECO:0000256" key="5">
    <source>
        <dbReference type="ARBA" id="ARBA00022519"/>
    </source>
</evidence>
<feature type="transmembrane region" description="Helical" evidence="12">
    <location>
        <begin position="89"/>
        <end position="108"/>
    </location>
</feature>
<dbReference type="InterPro" id="IPR000537">
    <property type="entry name" value="UbiA_prenyltransferase"/>
</dbReference>
<dbReference type="Gene3D" id="1.20.120.1780">
    <property type="entry name" value="UbiA prenyltransferase"/>
    <property type="match status" value="1"/>
</dbReference>
<proteinExistence type="inferred from homology"/>
<reference evidence="14 15" key="1">
    <citation type="journal article" date="2016" name="Nat. Commun.">
        <title>Thousands of microbial genomes shed light on interconnected biogeochemical processes in an aquifer system.</title>
        <authorList>
            <person name="Anantharaman K."/>
            <person name="Brown C.T."/>
            <person name="Hug L.A."/>
            <person name="Sharon I."/>
            <person name="Castelle C.J."/>
            <person name="Probst A.J."/>
            <person name="Thomas B.C."/>
            <person name="Singh A."/>
            <person name="Wilkins M.J."/>
            <person name="Karaoz U."/>
            <person name="Brodie E.L."/>
            <person name="Williams K.H."/>
            <person name="Hubbard S.S."/>
            <person name="Banfield J.F."/>
        </authorList>
    </citation>
    <scope>NUCLEOTIDE SEQUENCE [LARGE SCALE GENOMIC DNA]</scope>
</reference>
<dbReference type="HAMAP" id="MF_01635">
    <property type="entry name" value="UbiA"/>
    <property type="match status" value="1"/>
</dbReference>
<gene>
    <name evidence="12" type="primary">ubiA</name>
    <name evidence="14" type="ORF">A2W18_05995</name>
</gene>
<keyword evidence="10 12" id="KW-1133">Transmembrane helix</keyword>
<dbReference type="GO" id="GO:0006744">
    <property type="term" value="P:ubiquinone biosynthetic process"/>
    <property type="evidence" value="ECO:0007669"/>
    <property type="project" value="UniProtKB-UniRule"/>
</dbReference>
<dbReference type="InterPro" id="IPR039653">
    <property type="entry name" value="Prenyltransferase"/>
</dbReference>
<evidence type="ECO:0000256" key="10">
    <source>
        <dbReference type="ARBA" id="ARBA00022989"/>
    </source>
</evidence>
<dbReference type="PANTHER" id="PTHR11048">
    <property type="entry name" value="PRENYLTRANSFERASES"/>
    <property type="match status" value="1"/>
</dbReference>
<evidence type="ECO:0000256" key="3">
    <source>
        <dbReference type="ARBA" id="ARBA00005985"/>
    </source>
</evidence>
<evidence type="ECO:0000256" key="1">
    <source>
        <dbReference type="ARBA" id="ARBA00001946"/>
    </source>
</evidence>
<keyword evidence="6 12" id="KW-0808">Transferase</keyword>
<evidence type="ECO:0000256" key="9">
    <source>
        <dbReference type="ARBA" id="ARBA00022842"/>
    </source>
</evidence>
<feature type="transmembrane region" description="Helical" evidence="12">
    <location>
        <begin position="21"/>
        <end position="38"/>
    </location>
</feature>